<dbReference type="InterPro" id="IPR045584">
    <property type="entry name" value="Pilin-like"/>
</dbReference>
<organism evidence="3 4">
    <name type="scientific">Kolteria novifilia</name>
    <dbReference type="NCBI Taxonomy" id="2527975"/>
    <lineage>
        <taxon>Bacteria</taxon>
        <taxon>Pseudomonadati</taxon>
        <taxon>Planctomycetota</taxon>
        <taxon>Planctomycetia</taxon>
        <taxon>Kolteriales</taxon>
        <taxon>Kolteriaceae</taxon>
        <taxon>Kolteria</taxon>
    </lineage>
</organism>
<gene>
    <name evidence="3" type="ORF">Pan216_19080</name>
</gene>
<dbReference type="AlphaFoldDB" id="A0A518B243"/>
<dbReference type="NCBIfam" id="TIGR02532">
    <property type="entry name" value="IV_pilin_GFxxxE"/>
    <property type="match status" value="1"/>
</dbReference>
<feature type="domain" description="DUF1559" evidence="2">
    <location>
        <begin position="36"/>
        <end position="305"/>
    </location>
</feature>
<proteinExistence type="predicted"/>
<dbReference type="SUPFAM" id="SSF54523">
    <property type="entry name" value="Pili subunits"/>
    <property type="match status" value="1"/>
</dbReference>
<dbReference type="KEGG" id="knv:Pan216_19080"/>
<dbReference type="PANTHER" id="PTHR30093">
    <property type="entry name" value="GENERAL SECRETION PATHWAY PROTEIN G"/>
    <property type="match status" value="1"/>
</dbReference>
<evidence type="ECO:0000256" key="1">
    <source>
        <dbReference type="SAM" id="Phobius"/>
    </source>
</evidence>
<dbReference type="InterPro" id="IPR027558">
    <property type="entry name" value="Pre_pil_HX9DG_C"/>
</dbReference>
<dbReference type="Gene3D" id="3.30.700.10">
    <property type="entry name" value="Glycoprotein, Type 4 Pilin"/>
    <property type="match status" value="1"/>
</dbReference>
<accession>A0A518B243</accession>
<sequence>MTHVKGQMRVGFTLVELLVVIAIIGVLVGLLLPAVQQARESARRSQCQNNLKQLGQAMHNYHEAHGILPFGAMGDLSQTPACSTPGGCESTWMVMILPYIDQQSLYDKFSPLMDTTEAKEWMHTNAGNVVEAGVPIGTLVCPSDPNSPKTTAHWGGTHDYNDGFCGNYSMCNGDTTITTATDKDPGSQTGLFFHYSGIRFKDVSDGLSKTIMGGEHVAVRDSSSERDWRGRYYRGKHLGVLISTLETPNTQIPDRLIRCDNKDYAPCTSNQGSDNVMYARSVHPGGAHCILADGAVEFFSDSIDRSLFQGLGTRNGSEITSY</sequence>
<dbReference type="PANTHER" id="PTHR30093:SF2">
    <property type="entry name" value="TYPE II SECRETION SYSTEM PROTEIN H"/>
    <property type="match status" value="1"/>
</dbReference>
<evidence type="ECO:0000313" key="4">
    <source>
        <dbReference type="Proteomes" id="UP000317093"/>
    </source>
</evidence>
<keyword evidence="1" id="KW-0812">Transmembrane</keyword>
<reference evidence="3 4" key="1">
    <citation type="submission" date="2019-02" db="EMBL/GenBank/DDBJ databases">
        <title>Deep-cultivation of Planctomycetes and their phenomic and genomic characterization uncovers novel biology.</title>
        <authorList>
            <person name="Wiegand S."/>
            <person name="Jogler M."/>
            <person name="Boedeker C."/>
            <person name="Pinto D."/>
            <person name="Vollmers J."/>
            <person name="Rivas-Marin E."/>
            <person name="Kohn T."/>
            <person name="Peeters S.H."/>
            <person name="Heuer A."/>
            <person name="Rast P."/>
            <person name="Oberbeckmann S."/>
            <person name="Bunk B."/>
            <person name="Jeske O."/>
            <person name="Meyerdierks A."/>
            <person name="Storesund J.E."/>
            <person name="Kallscheuer N."/>
            <person name="Luecker S."/>
            <person name="Lage O.M."/>
            <person name="Pohl T."/>
            <person name="Merkel B.J."/>
            <person name="Hornburger P."/>
            <person name="Mueller R.-W."/>
            <person name="Bruemmer F."/>
            <person name="Labrenz M."/>
            <person name="Spormann A.M."/>
            <person name="Op den Camp H."/>
            <person name="Overmann J."/>
            <person name="Amann R."/>
            <person name="Jetten M.S.M."/>
            <person name="Mascher T."/>
            <person name="Medema M.H."/>
            <person name="Devos D.P."/>
            <person name="Kaster A.-K."/>
            <person name="Ovreas L."/>
            <person name="Rohde M."/>
            <person name="Galperin M.Y."/>
            <person name="Jogler C."/>
        </authorList>
    </citation>
    <scope>NUCLEOTIDE SEQUENCE [LARGE SCALE GENOMIC DNA]</scope>
    <source>
        <strain evidence="3 4">Pan216</strain>
    </source>
</reference>
<name>A0A518B243_9BACT</name>
<dbReference type="InterPro" id="IPR012902">
    <property type="entry name" value="N_methyl_site"/>
</dbReference>
<evidence type="ECO:0000313" key="3">
    <source>
        <dbReference type="EMBL" id="QDU61055.1"/>
    </source>
</evidence>
<protein>
    <recommendedName>
        <fullName evidence="2">DUF1559 domain-containing protein</fullName>
    </recommendedName>
</protein>
<keyword evidence="1" id="KW-0472">Membrane</keyword>
<dbReference type="Pfam" id="PF07596">
    <property type="entry name" value="SBP_bac_10"/>
    <property type="match status" value="1"/>
</dbReference>
<feature type="transmembrane region" description="Helical" evidence="1">
    <location>
        <begin position="12"/>
        <end position="35"/>
    </location>
</feature>
<evidence type="ECO:0000259" key="2">
    <source>
        <dbReference type="Pfam" id="PF07596"/>
    </source>
</evidence>
<dbReference type="NCBIfam" id="TIGR04294">
    <property type="entry name" value="pre_pil_HX9DG"/>
    <property type="match status" value="1"/>
</dbReference>
<dbReference type="InterPro" id="IPR011453">
    <property type="entry name" value="DUF1559"/>
</dbReference>
<dbReference type="EMBL" id="CP036279">
    <property type="protein sequence ID" value="QDU61055.1"/>
    <property type="molecule type" value="Genomic_DNA"/>
</dbReference>
<dbReference type="Proteomes" id="UP000317093">
    <property type="component" value="Chromosome"/>
</dbReference>
<keyword evidence="4" id="KW-1185">Reference proteome</keyword>
<keyword evidence="1" id="KW-1133">Transmembrane helix</keyword>
<dbReference type="RefSeq" id="WP_419193442.1">
    <property type="nucleotide sequence ID" value="NZ_CP036279.1"/>
</dbReference>
<dbReference type="Pfam" id="PF07963">
    <property type="entry name" value="N_methyl"/>
    <property type="match status" value="1"/>
</dbReference>